<keyword evidence="2" id="KW-1185">Reference proteome</keyword>
<reference evidence="1 2" key="1">
    <citation type="submission" date="2019-05" db="EMBL/GenBank/DDBJ databases">
        <title>Another draft genome of Portunus trituberculatus and its Hox gene families provides insights of decapod evolution.</title>
        <authorList>
            <person name="Jeong J.-H."/>
            <person name="Song I."/>
            <person name="Kim S."/>
            <person name="Choi T."/>
            <person name="Kim D."/>
            <person name="Ryu S."/>
            <person name="Kim W."/>
        </authorList>
    </citation>
    <scope>NUCLEOTIDE SEQUENCE [LARGE SCALE GENOMIC DNA]</scope>
    <source>
        <tissue evidence="1">Muscle</tissue>
    </source>
</reference>
<proteinExistence type="predicted"/>
<dbReference type="Proteomes" id="UP000324222">
    <property type="component" value="Unassembled WGS sequence"/>
</dbReference>
<accession>A0A5B7F8M0</accession>
<gene>
    <name evidence="1" type="ORF">E2C01_035216</name>
</gene>
<protein>
    <submittedName>
        <fullName evidence="1">Uncharacterized protein</fullName>
    </submittedName>
</protein>
<comment type="caution">
    <text evidence="1">The sequence shown here is derived from an EMBL/GenBank/DDBJ whole genome shotgun (WGS) entry which is preliminary data.</text>
</comment>
<sequence>MDPATLGFYRLVVNQVDRGTGGVVEAAAAISLEGALSMVRRDGAMVQGRHPLSVPRCTDSVKRPYSETLCSHATTIFRDHRDDLPGS</sequence>
<evidence type="ECO:0000313" key="1">
    <source>
        <dbReference type="EMBL" id="MPC41616.1"/>
    </source>
</evidence>
<dbReference type="AlphaFoldDB" id="A0A5B7F8M0"/>
<dbReference type="EMBL" id="VSRR010005128">
    <property type="protein sequence ID" value="MPC41616.1"/>
    <property type="molecule type" value="Genomic_DNA"/>
</dbReference>
<name>A0A5B7F8M0_PORTR</name>
<organism evidence="1 2">
    <name type="scientific">Portunus trituberculatus</name>
    <name type="common">Swimming crab</name>
    <name type="synonym">Neptunus trituberculatus</name>
    <dbReference type="NCBI Taxonomy" id="210409"/>
    <lineage>
        <taxon>Eukaryota</taxon>
        <taxon>Metazoa</taxon>
        <taxon>Ecdysozoa</taxon>
        <taxon>Arthropoda</taxon>
        <taxon>Crustacea</taxon>
        <taxon>Multicrustacea</taxon>
        <taxon>Malacostraca</taxon>
        <taxon>Eumalacostraca</taxon>
        <taxon>Eucarida</taxon>
        <taxon>Decapoda</taxon>
        <taxon>Pleocyemata</taxon>
        <taxon>Brachyura</taxon>
        <taxon>Eubrachyura</taxon>
        <taxon>Portunoidea</taxon>
        <taxon>Portunidae</taxon>
        <taxon>Portuninae</taxon>
        <taxon>Portunus</taxon>
    </lineage>
</organism>
<evidence type="ECO:0000313" key="2">
    <source>
        <dbReference type="Proteomes" id="UP000324222"/>
    </source>
</evidence>